<dbReference type="Proteomes" id="UP001214441">
    <property type="component" value="Unassembled WGS sequence"/>
</dbReference>
<name>A0ABT6ZVZ8_9ACTN</name>
<evidence type="ECO:0000313" key="2">
    <source>
        <dbReference type="Proteomes" id="UP001214441"/>
    </source>
</evidence>
<protein>
    <recommendedName>
        <fullName evidence="3">Excreted virulence factor EspC, type VII ESX diderm</fullName>
    </recommendedName>
</protein>
<sequence>MTFEEEWAALKAGAGDGSRVHTRLNGPLPPDGAGPGLKVSASVLRAKAEATDKIARRFMATDNEAMTETRQIKGSLSGFACASAFDTFDERWARQMKYVREVLETRTADSLRKAAKLFKKNDLDTGNSFWRQPGPWKDGPNFG</sequence>
<organism evidence="1 2">
    <name type="scientific">Streptomyces iconiensis</name>
    <dbReference type="NCBI Taxonomy" id="1384038"/>
    <lineage>
        <taxon>Bacteria</taxon>
        <taxon>Bacillati</taxon>
        <taxon>Actinomycetota</taxon>
        <taxon>Actinomycetes</taxon>
        <taxon>Kitasatosporales</taxon>
        <taxon>Streptomycetaceae</taxon>
        <taxon>Streptomyces</taxon>
    </lineage>
</organism>
<accession>A0ABT6ZVZ8</accession>
<dbReference type="EMBL" id="JANCPR020000013">
    <property type="protein sequence ID" value="MDJ1133250.1"/>
    <property type="molecule type" value="Genomic_DNA"/>
</dbReference>
<reference evidence="1 2" key="1">
    <citation type="submission" date="2023-05" db="EMBL/GenBank/DDBJ databases">
        <title>Streptantibioticus silvisoli sp. nov., acidotolerant actinomycetes 1 from pine litter.</title>
        <authorList>
            <person name="Swiecimska M."/>
            <person name="Golinska P."/>
            <person name="Sangal V."/>
            <person name="Wachnowicz B."/>
            <person name="Goodfellow M."/>
        </authorList>
    </citation>
    <scope>NUCLEOTIDE SEQUENCE [LARGE SCALE GENOMIC DNA]</scope>
    <source>
        <strain evidence="1 2">DSM 42109</strain>
    </source>
</reference>
<keyword evidence="2" id="KW-1185">Reference proteome</keyword>
<comment type="caution">
    <text evidence="1">The sequence shown here is derived from an EMBL/GenBank/DDBJ whole genome shotgun (WGS) entry which is preliminary data.</text>
</comment>
<gene>
    <name evidence="1" type="ORF">NMN56_015005</name>
</gene>
<dbReference type="InterPro" id="IPR036689">
    <property type="entry name" value="ESAT-6-like_sf"/>
</dbReference>
<dbReference type="RefSeq" id="WP_274043747.1">
    <property type="nucleotide sequence ID" value="NZ_JANCPR020000013.1"/>
</dbReference>
<evidence type="ECO:0008006" key="3">
    <source>
        <dbReference type="Google" id="ProtNLM"/>
    </source>
</evidence>
<proteinExistence type="predicted"/>
<evidence type="ECO:0000313" key="1">
    <source>
        <dbReference type="EMBL" id="MDJ1133250.1"/>
    </source>
</evidence>
<dbReference type="SUPFAM" id="SSF140453">
    <property type="entry name" value="EsxAB dimer-like"/>
    <property type="match status" value="1"/>
</dbReference>